<organism evidence="1 2">
    <name type="scientific">Trapa incisa</name>
    <dbReference type="NCBI Taxonomy" id="236973"/>
    <lineage>
        <taxon>Eukaryota</taxon>
        <taxon>Viridiplantae</taxon>
        <taxon>Streptophyta</taxon>
        <taxon>Embryophyta</taxon>
        <taxon>Tracheophyta</taxon>
        <taxon>Spermatophyta</taxon>
        <taxon>Magnoliopsida</taxon>
        <taxon>eudicotyledons</taxon>
        <taxon>Gunneridae</taxon>
        <taxon>Pentapetalae</taxon>
        <taxon>rosids</taxon>
        <taxon>malvids</taxon>
        <taxon>Myrtales</taxon>
        <taxon>Lythraceae</taxon>
        <taxon>Trapa</taxon>
    </lineage>
</organism>
<dbReference type="Proteomes" id="UP001345219">
    <property type="component" value="Chromosome 9"/>
</dbReference>
<evidence type="ECO:0000313" key="2">
    <source>
        <dbReference type="Proteomes" id="UP001345219"/>
    </source>
</evidence>
<name>A0AAN7GX10_9MYRT</name>
<accession>A0AAN7GX10</accession>
<proteinExistence type="predicted"/>
<comment type="caution">
    <text evidence="1">The sequence shown here is derived from an EMBL/GenBank/DDBJ whole genome shotgun (WGS) entry which is preliminary data.</text>
</comment>
<protein>
    <submittedName>
        <fullName evidence="1">Uncharacterized protein</fullName>
    </submittedName>
</protein>
<sequence>MNKTSYWKHKWLLLTDKINSNNKSKAGELSSQVSVKLSKGHYQFRREKICKSLIFILHQILLNQIKNCINLNMEKMVNNACTQPFLGIRIPLGHEELHEEKRKEAHLFHDLKVNCW</sequence>
<dbReference type="EMBL" id="JAXIOK010000022">
    <property type="protein sequence ID" value="KAK4744522.1"/>
    <property type="molecule type" value="Genomic_DNA"/>
</dbReference>
<gene>
    <name evidence="1" type="ORF">SAY87_010834</name>
</gene>
<reference evidence="1 2" key="1">
    <citation type="journal article" date="2023" name="Hortic Res">
        <title>Pangenome of water caltrop reveals structural variations and asymmetric subgenome divergence after allopolyploidization.</title>
        <authorList>
            <person name="Zhang X."/>
            <person name="Chen Y."/>
            <person name="Wang L."/>
            <person name="Yuan Y."/>
            <person name="Fang M."/>
            <person name="Shi L."/>
            <person name="Lu R."/>
            <person name="Comes H.P."/>
            <person name="Ma Y."/>
            <person name="Chen Y."/>
            <person name="Huang G."/>
            <person name="Zhou Y."/>
            <person name="Zheng Z."/>
            <person name="Qiu Y."/>
        </authorList>
    </citation>
    <scope>NUCLEOTIDE SEQUENCE [LARGE SCALE GENOMIC DNA]</scope>
    <source>
        <tissue evidence="1">Roots</tissue>
    </source>
</reference>
<dbReference type="AlphaFoldDB" id="A0AAN7GX10"/>
<evidence type="ECO:0000313" key="1">
    <source>
        <dbReference type="EMBL" id="KAK4744522.1"/>
    </source>
</evidence>
<keyword evidence="2" id="KW-1185">Reference proteome</keyword>